<protein>
    <submittedName>
        <fullName evidence="2">Uncharacterized protein</fullName>
    </submittedName>
</protein>
<proteinExistence type="predicted"/>
<dbReference type="AlphaFoldDB" id="A0A1H8ZGX0"/>
<dbReference type="OrthoDB" id="5182296at2"/>
<keyword evidence="3" id="KW-1185">Reference proteome</keyword>
<evidence type="ECO:0000256" key="1">
    <source>
        <dbReference type="SAM" id="MobiDB-lite"/>
    </source>
</evidence>
<name>A0A1H8ZGX0_9GAMM</name>
<dbReference type="EMBL" id="FOFS01000001">
    <property type="protein sequence ID" value="SEP63656.1"/>
    <property type="molecule type" value="Genomic_DNA"/>
</dbReference>
<dbReference type="RefSeq" id="WP_143068784.1">
    <property type="nucleotide sequence ID" value="NZ_FOFS01000001.1"/>
</dbReference>
<evidence type="ECO:0000313" key="2">
    <source>
        <dbReference type="EMBL" id="SEP63656.1"/>
    </source>
</evidence>
<dbReference type="STRING" id="489703.SAMN04488038_10136"/>
<feature type="compositionally biased region" description="Basic residues" evidence="1">
    <location>
        <begin position="1037"/>
        <end position="1046"/>
    </location>
</feature>
<accession>A0A1H8ZGX0</accession>
<sequence>MGDTTTTSAVQDGLASIESDASLTRLHYFDGKYLRADALTLEQDYHRQLVRLSNLAGGWGVVHGLGLGLSGDTLKLSSGLAITPAGSTVLLQHELSASLGELIKRAQPSPPNPDSVAGNQAFGDCECKKKKDEGSGVASVVSDWYEITVGPVQALCGQEEVYGKLCEDACVTDSQQPYFKEGLMLRLRPISLSLPDSSAVSLGATHLRNRMASAYFASEPWLSKSLLNAQGLNCEVWCQPAALYTRDEVPIGLLARQGGSTLFIDAWSARRERMDAQARGYWQGRMRMRPWNVFIAQILQFQCQLSGAFEAGSTAFTPLDSDCDKLRQLLIDSARELEAARAKYEAGNRKIMELLGGKEQAGEMIQMLEQPYQRIHKLAGKLVDAQGAMKTYTPNRLLLSSGFVELPPAGYLPVQLSQQAINEQMQRLFGEGVNLYFCTCRPDAIAGAVQDAQHLDRISLTRGLDDPGNKEDVEILVPDGQLLDAVSTDTGRYWQVALRARELMRLLPELLMVNSKQDLQQDFIQKKQKSDDSIRMESYQIDTEDDVESSDFAGLARSMPLETGGARLSLVCQPDAGKLFYARQLKSEMEKQQSDAQGAMAYRKRTLSALYVDLSIAEDPFTQAEGEELPLSLELRLLTTLDDGSGQPQTQLQSFFGEGRLTVGALYKVSARIQGAEVSIRMQLAMTEKTPDDETTKNGSYTLPLRLMRQGDARSGTLLAAAGDSDAGLGASWGEQPREAVFGPYQDAFSGTVYKQDMLHEKVRKLSYAQQSAPDIDPYVRLQELGAAPQPESPLRLNALNTLAQIADAAQDDAFLARARRRLFPDSAPADGVLRVRATRDWLAFRRRAPLRCDSDCGCPQASSIDAFQTWHYRAKSREEALKILKMLSLGEAPGTSLPTPQRVDVLHYHDAASSPTESQNEILSDWKQAQPADYLAGVLLWERAPVTGQNWQNHERAKRLLQLLQPLIESRGARSVKSLPEAPWFAQRDFDGGFLLVSCDEAPPTDNKVSSDAVPVADAVAAAAAAGASGPAAPKTIRKPSARKR</sequence>
<feature type="region of interest" description="Disordered" evidence="1">
    <location>
        <begin position="1025"/>
        <end position="1046"/>
    </location>
</feature>
<organism evidence="2 3">
    <name type="scientific">Solimonas aquatica</name>
    <dbReference type="NCBI Taxonomy" id="489703"/>
    <lineage>
        <taxon>Bacteria</taxon>
        <taxon>Pseudomonadati</taxon>
        <taxon>Pseudomonadota</taxon>
        <taxon>Gammaproteobacteria</taxon>
        <taxon>Nevskiales</taxon>
        <taxon>Nevskiaceae</taxon>
        <taxon>Solimonas</taxon>
    </lineage>
</organism>
<evidence type="ECO:0000313" key="3">
    <source>
        <dbReference type="Proteomes" id="UP000199233"/>
    </source>
</evidence>
<dbReference type="Proteomes" id="UP000199233">
    <property type="component" value="Unassembled WGS sequence"/>
</dbReference>
<feature type="compositionally biased region" description="Low complexity" evidence="1">
    <location>
        <begin position="1025"/>
        <end position="1035"/>
    </location>
</feature>
<gene>
    <name evidence="2" type="ORF">SAMN04488038_10136</name>
</gene>
<reference evidence="2 3" key="1">
    <citation type="submission" date="2016-10" db="EMBL/GenBank/DDBJ databases">
        <authorList>
            <person name="de Groot N.N."/>
        </authorList>
    </citation>
    <scope>NUCLEOTIDE SEQUENCE [LARGE SCALE GENOMIC DNA]</scope>
    <source>
        <strain evidence="2 3">DSM 25927</strain>
    </source>
</reference>